<proteinExistence type="predicted"/>
<evidence type="ECO:0000313" key="1">
    <source>
        <dbReference type="EMBL" id="MFF3568150.1"/>
    </source>
</evidence>
<dbReference type="RefSeq" id="WP_387403308.1">
    <property type="nucleotide sequence ID" value="NZ_JBIAQY010000003.1"/>
</dbReference>
<gene>
    <name evidence="1" type="ORF">ACFYXQ_10305</name>
</gene>
<evidence type="ECO:0000313" key="2">
    <source>
        <dbReference type="Proteomes" id="UP001601992"/>
    </source>
</evidence>
<name>A0ABW6RVV1_9NOCA</name>
<comment type="caution">
    <text evidence="1">The sequence shown here is derived from an EMBL/GenBank/DDBJ whole genome shotgun (WGS) entry which is preliminary data.</text>
</comment>
<reference evidence="1 2" key="1">
    <citation type="submission" date="2024-10" db="EMBL/GenBank/DDBJ databases">
        <title>The Natural Products Discovery Center: Release of the First 8490 Sequenced Strains for Exploring Actinobacteria Biosynthetic Diversity.</title>
        <authorList>
            <person name="Kalkreuter E."/>
            <person name="Kautsar S.A."/>
            <person name="Yang D."/>
            <person name="Bader C.D."/>
            <person name="Teijaro C.N."/>
            <person name="Fluegel L."/>
            <person name="Davis C.M."/>
            <person name="Simpson J.R."/>
            <person name="Lauterbach L."/>
            <person name="Steele A.D."/>
            <person name="Gui C."/>
            <person name="Meng S."/>
            <person name="Li G."/>
            <person name="Viehrig K."/>
            <person name="Ye F."/>
            <person name="Su P."/>
            <person name="Kiefer A.F."/>
            <person name="Nichols A."/>
            <person name="Cepeda A.J."/>
            <person name="Yan W."/>
            <person name="Fan B."/>
            <person name="Jiang Y."/>
            <person name="Adhikari A."/>
            <person name="Zheng C.-J."/>
            <person name="Schuster L."/>
            <person name="Cowan T.M."/>
            <person name="Smanski M.J."/>
            <person name="Chevrette M.G."/>
            <person name="De Carvalho L.P.S."/>
            <person name="Shen B."/>
        </authorList>
    </citation>
    <scope>NUCLEOTIDE SEQUENCE [LARGE SCALE GENOMIC DNA]</scope>
    <source>
        <strain evidence="1 2">NPDC002593</strain>
    </source>
</reference>
<dbReference type="Gene3D" id="3.30.10.20">
    <property type="match status" value="1"/>
</dbReference>
<keyword evidence="2" id="KW-1185">Reference proteome</keyword>
<dbReference type="EMBL" id="JBIAQY010000003">
    <property type="protein sequence ID" value="MFF3568150.1"/>
    <property type="molecule type" value="Genomic_DNA"/>
</dbReference>
<sequence length="97" mass="9948">MLTSIAATPTSTSSAGAIAATRLMPHVVCMNLQDAQNAIHAVGVFFSRSRDATGAGRRQIIDSNWIVVAQSPVPGTPISEGDAVLSVVKNGEPNSCG</sequence>
<accession>A0ABW6RVV1</accession>
<organism evidence="1 2">
    <name type="scientific">Nocardia jiangxiensis</name>
    <dbReference type="NCBI Taxonomy" id="282685"/>
    <lineage>
        <taxon>Bacteria</taxon>
        <taxon>Bacillati</taxon>
        <taxon>Actinomycetota</taxon>
        <taxon>Actinomycetes</taxon>
        <taxon>Mycobacteriales</taxon>
        <taxon>Nocardiaceae</taxon>
        <taxon>Nocardia</taxon>
    </lineage>
</organism>
<protein>
    <submittedName>
        <fullName evidence="1">PASTA domain-containing protein</fullName>
    </submittedName>
</protein>
<dbReference type="Proteomes" id="UP001601992">
    <property type="component" value="Unassembled WGS sequence"/>
</dbReference>